<evidence type="ECO:0000256" key="1">
    <source>
        <dbReference type="SAM" id="MobiDB-lite"/>
    </source>
</evidence>
<feature type="compositionally biased region" description="Basic and acidic residues" evidence="1">
    <location>
        <begin position="80"/>
        <end position="103"/>
    </location>
</feature>
<feature type="compositionally biased region" description="Low complexity" evidence="1">
    <location>
        <begin position="105"/>
        <end position="129"/>
    </location>
</feature>
<organism evidence="2">
    <name type="scientific">uncultured Gemmatimonadota bacterium</name>
    <dbReference type="NCBI Taxonomy" id="203437"/>
    <lineage>
        <taxon>Bacteria</taxon>
        <taxon>Pseudomonadati</taxon>
        <taxon>Gemmatimonadota</taxon>
        <taxon>environmental samples</taxon>
    </lineage>
</organism>
<dbReference type="AlphaFoldDB" id="A0A6J4LD62"/>
<evidence type="ECO:0000313" key="2">
    <source>
        <dbReference type="EMBL" id="CAA9327657.1"/>
    </source>
</evidence>
<proteinExistence type="predicted"/>
<gene>
    <name evidence="2" type="ORF">AVDCRST_MAG68-2243</name>
</gene>
<feature type="non-terminal residue" evidence="2">
    <location>
        <position position="154"/>
    </location>
</feature>
<feature type="compositionally biased region" description="Basic and acidic residues" evidence="1">
    <location>
        <begin position="51"/>
        <end position="71"/>
    </location>
</feature>
<dbReference type="EMBL" id="CADCTW010000110">
    <property type="protein sequence ID" value="CAA9327657.1"/>
    <property type="molecule type" value="Genomic_DNA"/>
</dbReference>
<protein>
    <submittedName>
        <fullName evidence="2">Uncharacterized protein</fullName>
    </submittedName>
</protein>
<name>A0A6J4LD62_9BACT</name>
<feature type="non-terminal residue" evidence="2">
    <location>
        <position position="1"/>
    </location>
</feature>
<reference evidence="2" key="1">
    <citation type="submission" date="2020-02" db="EMBL/GenBank/DDBJ databases">
        <authorList>
            <person name="Meier V. D."/>
        </authorList>
    </citation>
    <scope>NUCLEOTIDE SEQUENCE</scope>
    <source>
        <strain evidence="2">AVDCRST_MAG68</strain>
    </source>
</reference>
<feature type="region of interest" description="Disordered" evidence="1">
    <location>
        <begin position="1"/>
        <end position="154"/>
    </location>
</feature>
<sequence length="154" mass="16604">DPDQPSPRRHAQACLRRPWGPQALASHGGCGHARGRRGAGRLPDAGAGRLRLVEDGERPHRAGGRGPERDAGLGAAGAHHLADGDAGRPPRHHREQDRRDPQRGRPPLRVAPPAGRGEPGGAALHLAHQAGRRRRAGRAPRGPGRRRRRHRRQG</sequence>
<accession>A0A6J4LD62</accession>
<feature type="compositionally biased region" description="Low complexity" evidence="1">
    <location>
        <begin position="40"/>
        <end position="50"/>
    </location>
</feature>
<feature type="compositionally biased region" description="Basic residues" evidence="1">
    <location>
        <begin position="130"/>
        <end position="154"/>
    </location>
</feature>